<dbReference type="EMBL" id="FNEE01000002">
    <property type="protein sequence ID" value="SDI46330.1"/>
    <property type="molecule type" value="Genomic_DNA"/>
</dbReference>
<dbReference type="AlphaFoldDB" id="A0A1G8KTT6"/>
<reference evidence="2" key="1">
    <citation type="submission" date="2016-10" db="EMBL/GenBank/DDBJ databases">
        <authorList>
            <person name="Varghese N."/>
            <person name="Submissions S."/>
        </authorList>
    </citation>
    <scope>NUCLEOTIDE SEQUENCE [LARGE SCALE GENOMIC DNA]</scope>
    <source>
        <strain evidence="2">CGMCC 1.11022</strain>
    </source>
</reference>
<protein>
    <submittedName>
        <fullName evidence="1">Uncharacterized protein</fullName>
    </submittedName>
</protein>
<evidence type="ECO:0000313" key="2">
    <source>
        <dbReference type="Proteomes" id="UP000198894"/>
    </source>
</evidence>
<keyword evidence="2" id="KW-1185">Reference proteome</keyword>
<accession>A0A1G8KTT6</accession>
<gene>
    <name evidence="1" type="ORF">SAMN05428953_10218</name>
</gene>
<proteinExistence type="predicted"/>
<dbReference type="Proteomes" id="UP000198894">
    <property type="component" value="Unassembled WGS sequence"/>
</dbReference>
<sequence>MRSKGLSTQVGLAKMIDRAFPGDIQKLRPLLGYYHMHFLVPHSSGTITRSLIHIYERDGKVCSKTIERSGPDEIVQRLSKYEGLLSYLGNCIFLLEFETLSCDSIVESMLFPSYRRKLDVLTGLTFGVTSQVYRQPFASPIAWKYLGNVVDIKEQLRACARFPKEDRRIDPRIRKYLESAGSTGTLSSTPF</sequence>
<organism evidence="1 2">
    <name type="scientific">Mesorhizobium muleiense</name>
    <dbReference type="NCBI Taxonomy" id="1004279"/>
    <lineage>
        <taxon>Bacteria</taxon>
        <taxon>Pseudomonadati</taxon>
        <taxon>Pseudomonadota</taxon>
        <taxon>Alphaproteobacteria</taxon>
        <taxon>Hyphomicrobiales</taxon>
        <taxon>Phyllobacteriaceae</taxon>
        <taxon>Mesorhizobium</taxon>
    </lineage>
</organism>
<evidence type="ECO:0000313" key="1">
    <source>
        <dbReference type="EMBL" id="SDI46330.1"/>
    </source>
</evidence>
<name>A0A1G8KTT6_9HYPH</name>